<dbReference type="RefSeq" id="XP_026497603.2">
    <property type="nucleotide sequence ID" value="XM_026641818.2"/>
</dbReference>
<dbReference type="InterPro" id="IPR028119">
    <property type="entry name" value="Snapin/Pallidin/Snn1"/>
</dbReference>
<dbReference type="GO" id="GO:0031083">
    <property type="term" value="C:BLOC-1 complex"/>
    <property type="evidence" value="ECO:0007669"/>
    <property type="project" value="TreeGrafter"/>
</dbReference>
<reference evidence="2" key="1">
    <citation type="submission" date="2025-08" db="UniProtKB">
        <authorList>
            <consortium name="RefSeq"/>
        </authorList>
    </citation>
    <scope>IDENTIFICATION</scope>
    <source>
        <tissue evidence="2">Whole body</tissue>
    </source>
</reference>
<evidence type="ECO:0000313" key="2">
    <source>
        <dbReference type="RefSeq" id="XP_026497603.2"/>
    </source>
</evidence>
<dbReference type="AlphaFoldDB" id="A0A8B8IKI1"/>
<organism evidence="1 2">
    <name type="scientific">Vanessa tameamea</name>
    <name type="common">Kamehameha butterfly</name>
    <dbReference type="NCBI Taxonomy" id="334116"/>
    <lineage>
        <taxon>Eukaryota</taxon>
        <taxon>Metazoa</taxon>
        <taxon>Ecdysozoa</taxon>
        <taxon>Arthropoda</taxon>
        <taxon>Hexapoda</taxon>
        <taxon>Insecta</taxon>
        <taxon>Pterygota</taxon>
        <taxon>Neoptera</taxon>
        <taxon>Endopterygota</taxon>
        <taxon>Lepidoptera</taxon>
        <taxon>Glossata</taxon>
        <taxon>Ditrysia</taxon>
        <taxon>Papilionoidea</taxon>
        <taxon>Nymphalidae</taxon>
        <taxon>Nymphalinae</taxon>
        <taxon>Vanessa</taxon>
    </lineage>
</organism>
<keyword evidence="1" id="KW-1185">Reference proteome</keyword>
<dbReference type="GeneID" id="113401790"/>
<proteinExistence type="predicted"/>
<evidence type="ECO:0000313" key="1">
    <source>
        <dbReference type="Proteomes" id="UP001652626"/>
    </source>
</evidence>
<sequence>MSEEEMRNENLENPNVIKTVELLAKGLMEIYEPPISTLNTHLKELTDEQEAVHNMIVSENRRIDDLQNDATLDALLADIATNKEKLTSLTSSMLSLHKRVQDLQVRAANVEKAAKSRATN</sequence>
<gene>
    <name evidence="2" type="primary">LOC113401790</name>
</gene>
<dbReference type="Proteomes" id="UP001652626">
    <property type="component" value="Chromosome 25"/>
</dbReference>
<accession>A0A8B8IKI1</accession>
<dbReference type="GO" id="GO:0030133">
    <property type="term" value="C:transport vesicle"/>
    <property type="evidence" value="ECO:0007669"/>
    <property type="project" value="TreeGrafter"/>
</dbReference>
<dbReference type="OMA" id="MEIYEPP"/>
<dbReference type="PANTHER" id="PTHR31328:SF2">
    <property type="entry name" value="BIOGENESIS OF LYSOSOME-RELATED ORGANELLES COMPLEX 1 SUBUNIT 6"/>
    <property type="match status" value="1"/>
</dbReference>
<protein>
    <submittedName>
        <fullName evidence="2">Uncharacterized protein LOC113401790</fullName>
    </submittedName>
</protein>
<dbReference type="OrthoDB" id="19659at2759"/>
<dbReference type="Pfam" id="PF14712">
    <property type="entry name" value="Snapin_Pallidin"/>
    <property type="match status" value="1"/>
</dbReference>
<dbReference type="PANTHER" id="PTHR31328">
    <property type="entry name" value="BIOGENESIS OF LYSOSOME-RELATED ORGANELLES COMPLEX 1 SUBUNIT 6"/>
    <property type="match status" value="1"/>
</dbReference>
<name>A0A8B8IKI1_VANTA</name>